<proteinExistence type="predicted"/>
<feature type="transmembrane region" description="Helical" evidence="1">
    <location>
        <begin position="160"/>
        <end position="178"/>
    </location>
</feature>
<keyword evidence="3" id="KW-1185">Reference proteome</keyword>
<evidence type="ECO:0000313" key="2">
    <source>
        <dbReference type="EMBL" id="KYQ51025.1"/>
    </source>
</evidence>
<protein>
    <submittedName>
        <fullName evidence="2">Uncharacterized protein</fullName>
    </submittedName>
</protein>
<reference evidence="2 3" key="1">
    <citation type="submission" date="2015-09" db="EMBL/GenBank/DDBJ databases">
        <title>Trachymyrmex zeteki WGS genome.</title>
        <authorList>
            <person name="Nygaard S."/>
            <person name="Hu H."/>
            <person name="Boomsma J."/>
            <person name="Zhang G."/>
        </authorList>
    </citation>
    <scope>NUCLEOTIDE SEQUENCE [LARGE SCALE GENOMIC DNA]</scope>
    <source>
        <strain evidence="2">Tzet28-1</strain>
        <tissue evidence="2">Whole body</tissue>
    </source>
</reference>
<evidence type="ECO:0000256" key="1">
    <source>
        <dbReference type="SAM" id="Phobius"/>
    </source>
</evidence>
<evidence type="ECO:0000313" key="3">
    <source>
        <dbReference type="Proteomes" id="UP000075809"/>
    </source>
</evidence>
<accession>A0A151WTR3</accession>
<dbReference type="AlphaFoldDB" id="A0A151WTR3"/>
<dbReference type="Proteomes" id="UP000075809">
    <property type="component" value="Unassembled WGS sequence"/>
</dbReference>
<sequence>MKRIERREKEERQVKINESRYNDNYKNIWSERLPRYLEGKKRMKDTSLVTRFICGNETKEGQYWREDEKKRCRICHAAEKNMTHILKECEETKSEMQMEEFIGVEDKGLETMKRIDKARKEAEERERTNKNEDLAKWLPSIRLESNYGQSTVSGVVPSNVIRFIIDVIVILIVILRFVSEQYFYFYFYIQS</sequence>
<keyword evidence="1" id="KW-1133">Transmembrane helix</keyword>
<organism evidence="2 3">
    <name type="scientific">Mycetomoellerius zeteki</name>
    <dbReference type="NCBI Taxonomy" id="64791"/>
    <lineage>
        <taxon>Eukaryota</taxon>
        <taxon>Metazoa</taxon>
        <taxon>Ecdysozoa</taxon>
        <taxon>Arthropoda</taxon>
        <taxon>Hexapoda</taxon>
        <taxon>Insecta</taxon>
        <taxon>Pterygota</taxon>
        <taxon>Neoptera</taxon>
        <taxon>Endopterygota</taxon>
        <taxon>Hymenoptera</taxon>
        <taxon>Apocrita</taxon>
        <taxon>Aculeata</taxon>
        <taxon>Formicoidea</taxon>
        <taxon>Formicidae</taxon>
        <taxon>Myrmicinae</taxon>
        <taxon>Mycetomoellerius</taxon>
    </lineage>
</organism>
<gene>
    <name evidence="2" type="ORF">ALC60_09821</name>
</gene>
<dbReference type="STRING" id="64791.A0A151WTR3"/>
<dbReference type="EMBL" id="KQ982762">
    <property type="protein sequence ID" value="KYQ51025.1"/>
    <property type="molecule type" value="Genomic_DNA"/>
</dbReference>
<keyword evidence="1" id="KW-0812">Transmembrane</keyword>
<keyword evidence="1" id="KW-0472">Membrane</keyword>
<name>A0A151WTR3_9HYME</name>